<evidence type="ECO:0000259" key="8">
    <source>
        <dbReference type="PROSITE" id="PS50835"/>
    </source>
</evidence>
<feature type="domain" description="Ig-like" evidence="8">
    <location>
        <begin position="23"/>
        <end position="129"/>
    </location>
</feature>
<dbReference type="InterPro" id="IPR051006">
    <property type="entry name" value="TCR_variable_domain"/>
</dbReference>
<feature type="chain" id="PRO_5034580781" evidence="7">
    <location>
        <begin position="22"/>
        <end position="136"/>
    </location>
</feature>
<dbReference type="GO" id="GO:0042605">
    <property type="term" value="F:peptide antigen binding"/>
    <property type="evidence" value="ECO:0007669"/>
    <property type="project" value="TreeGrafter"/>
</dbReference>
<proteinExistence type="predicted"/>
<accession>A0A8C9D4Q6</accession>
<evidence type="ECO:0000256" key="6">
    <source>
        <dbReference type="ARBA" id="ARBA00043266"/>
    </source>
</evidence>
<evidence type="ECO:0000313" key="9">
    <source>
        <dbReference type="Ensembl" id="ENSPLOP00000014046.1"/>
    </source>
</evidence>
<dbReference type="GO" id="GO:0002250">
    <property type="term" value="P:adaptive immune response"/>
    <property type="evidence" value="ECO:0007669"/>
    <property type="project" value="UniProtKB-KW"/>
</dbReference>
<dbReference type="Gene3D" id="2.60.40.10">
    <property type="entry name" value="Immunoglobulins"/>
    <property type="match status" value="1"/>
</dbReference>
<keyword evidence="1 7" id="KW-0732">Signal</keyword>
<gene>
    <name evidence="9" type="primary">TRAV10</name>
</gene>
<dbReference type="Ensembl" id="ENSPLOT00000015570.1">
    <property type="protein sequence ID" value="ENSPLOP00000014046.1"/>
    <property type="gene ID" value="ENSPLOG00000010298.1"/>
</dbReference>
<feature type="signal peptide" evidence="7">
    <location>
        <begin position="1"/>
        <end position="21"/>
    </location>
</feature>
<dbReference type="Pfam" id="PF07686">
    <property type="entry name" value="V-set"/>
    <property type="match status" value="1"/>
</dbReference>
<reference evidence="9" key="1">
    <citation type="journal article" date="2019" name="bioRxiv">
        <title>Long live the king: chromosome-level assembly of the lion (Panthera leo) using linked-read, Hi-C, and long read data.</title>
        <authorList>
            <person name="Armstrong E.E."/>
            <person name="Taylor R.W."/>
            <person name="Miller D.E."/>
            <person name="Kaelin C."/>
            <person name="Barsh G."/>
            <person name="Hadly E.A."/>
            <person name="Petrov D."/>
        </authorList>
    </citation>
    <scope>NUCLEOTIDE SEQUENCE [LARGE SCALE GENOMIC DNA]</scope>
</reference>
<dbReference type="PANTHER" id="PTHR19343">
    <property type="entry name" value="T CELL RECEPTOR ALPHA VARIABLE 1-2"/>
    <property type="match status" value="1"/>
</dbReference>
<keyword evidence="4" id="KW-0675">Receptor</keyword>
<dbReference type="SMART" id="SM00406">
    <property type="entry name" value="IGv"/>
    <property type="match status" value="1"/>
</dbReference>
<dbReference type="InterPro" id="IPR036179">
    <property type="entry name" value="Ig-like_dom_sf"/>
</dbReference>
<keyword evidence="6" id="KW-1279">T cell receptor</keyword>
<dbReference type="AlphaFoldDB" id="A0A8C9D4Q6"/>
<dbReference type="OMA" id="ENCTFQC"/>
<keyword evidence="10" id="KW-1185">Reference proteome</keyword>
<keyword evidence="5" id="KW-0393">Immunoglobulin domain</keyword>
<protein>
    <submittedName>
        <fullName evidence="9">T cell receptor alpha variable 10</fullName>
    </submittedName>
</protein>
<keyword evidence="2" id="KW-0391">Immunity</keyword>
<evidence type="ECO:0000256" key="7">
    <source>
        <dbReference type="SAM" id="SignalP"/>
    </source>
</evidence>
<dbReference type="SMART" id="SM00409">
    <property type="entry name" value="IG"/>
    <property type="match status" value="1"/>
</dbReference>
<evidence type="ECO:0000256" key="1">
    <source>
        <dbReference type="ARBA" id="ARBA00022729"/>
    </source>
</evidence>
<dbReference type="InterPro" id="IPR003599">
    <property type="entry name" value="Ig_sub"/>
</dbReference>
<name>A0A8C9D4Q6_PANLE</name>
<organism evidence="9 10">
    <name type="scientific">Panthera leo</name>
    <name type="common">Lion</name>
    <dbReference type="NCBI Taxonomy" id="9689"/>
    <lineage>
        <taxon>Eukaryota</taxon>
        <taxon>Metazoa</taxon>
        <taxon>Chordata</taxon>
        <taxon>Craniata</taxon>
        <taxon>Vertebrata</taxon>
        <taxon>Euteleostomi</taxon>
        <taxon>Mammalia</taxon>
        <taxon>Eutheria</taxon>
        <taxon>Laurasiatheria</taxon>
        <taxon>Carnivora</taxon>
        <taxon>Feliformia</taxon>
        <taxon>Felidae</taxon>
        <taxon>Pantherinae</taxon>
        <taxon>Panthera</taxon>
    </lineage>
</organism>
<evidence type="ECO:0000256" key="5">
    <source>
        <dbReference type="ARBA" id="ARBA00023319"/>
    </source>
</evidence>
<reference evidence="9" key="2">
    <citation type="submission" date="2025-08" db="UniProtKB">
        <authorList>
            <consortium name="Ensembl"/>
        </authorList>
    </citation>
    <scope>IDENTIFICATION</scope>
</reference>
<dbReference type="InterPro" id="IPR013783">
    <property type="entry name" value="Ig-like_fold"/>
</dbReference>
<dbReference type="InterPro" id="IPR013106">
    <property type="entry name" value="Ig_V-set"/>
</dbReference>
<dbReference type="SUPFAM" id="SSF48726">
    <property type="entry name" value="Immunoglobulin"/>
    <property type="match status" value="1"/>
</dbReference>
<dbReference type="GeneTree" id="ENSGT00940000163906"/>
<dbReference type="InterPro" id="IPR007110">
    <property type="entry name" value="Ig-like_dom"/>
</dbReference>
<dbReference type="PANTHER" id="PTHR19343:SF13">
    <property type="entry name" value="T CELL RECEPTOR ALPHA VARIABLE 21"/>
    <property type="match status" value="1"/>
</dbReference>
<reference evidence="9" key="3">
    <citation type="submission" date="2025-09" db="UniProtKB">
        <authorList>
            <consortium name="Ensembl"/>
        </authorList>
    </citation>
    <scope>IDENTIFICATION</scope>
</reference>
<evidence type="ECO:0000313" key="10">
    <source>
        <dbReference type="Proteomes" id="UP000694399"/>
    </source>
</evidence>
<dbReference type="Proteomes" id="UP000694399">
    <property type="component" value="Chromosome B4"/>
</dbReference>
<dbReference type="CDD" id="cd04983">
    <property type="entry name" value="IgV_TCR_alpha"/>
    <property type="match status" value="1"/>
</dbReference>
<dbReference type="GO" id="GO:0042101">
    <property type="term" value="C:T cell receptor complex"/>
    <property type="evidence" value="ECO:0007669"/>
    <property type="project" value="UniProtKB-KW"/>
</dbReference>
<evidence type="ECO:0000256" key="4">
    <source>
        <dbReference type="ARBA" id="ARBA00023170"/>
    </source>
</evidence>
<evidence type="ECO:0000256" key="2">
    <source>
        <dbReference type="ARBA" id="ARBA00022859"/>
    </source>
</evidence>
<evidence type="ECO:0000256" key="3">
    <source>
        <dbReference type="ARBA" id="ARBA00023130"/>
    </source>
</evidence>
<sequence length="136" mass="15233">MEKHLRTSLVVLWLHFCWVSGKNQVEQHPPSQIIQEGENCTFHCNYTVSPFSHLKWYKQGTGRSPAFLIIMTYDDSKNPSGRYTGTLDATSKHSSLHITAAQLSDSAVYICVVSARCSPGTCSQYTNLHLQVVEDA</sequence>
<keyword evidence="3" id="KW-1064">Adaptive immunity</keyword>
<dbReference type="PROSITE" id="PS50835">
    <property type="entry name" value="IG_LIKE"/>
    <property type="match status" value="1"/>
</dbReference>